<reference evidence="3" key="1">
    <citation type="journal article" date="2019" name="Int. J. Syst. Evol. Microbiol.">
        <title>The Global Catalogue of Microorganisms (GCM) 10K type strain sequencing project: providing services to taxonomists for standard genome sequencing and annotation.</title>
        <authorList>
            <consortium name="The Broad Institute Genomics Platform"/>
            <consortium name="The Broad Institute Genome Sequencing Center for Infectious Disease"/>
            <person name="Wu L."/>
            <person name="Ma J."/>
        </authorList>
    </citation>
    <scope>NUCLEOTIDE SEQUENCE [LARGE SCALE GENOMIC DNA]</scope>
    <source>
        <strain evidence="3">JCM 13378</strain>
    </source>
</reference>
<evidence type="ECO:0000313" key="2">
    <source>
        <dbReference type="EMBL" id="GAA0371777.1"/>
    </source>
</evidence>
<dbReference type="Gene3D" id="3.10.450.50">
    <property type="match status" value="1"/>
</dbReference>
<evidence type="ECO:0000259" key="1">
    <source>
        <dbReference type="Pfam" id="PF14534"/>
    </source>
</evidence>
<evidence type="ECO:0000313" key="3">
    <source>
        <dbReference type="Proteomes" id="UP001501757"/>
    </source>
</evidence>
<comment type="caution">
    <text evidence="2">The sequence shown here is derived from an EMBL/GenBank/DDBJ whole genome shotgun (WGS) entry which is preliminary data.</text>
</comment>
<dbReference type="SUPFAM" id="SSF54427">
    <property type="entry name" value="NTF2-like"/>
    <property type="match status" value="1"/>
</dbReference>
<accession>A0ABP3HJJ8</accession>
<sequence length="122" mass="13189">MELKDKIVALEARLRNAMLNADIGELDALLADDLLFTNHLGQLQSKQDDIQAHRSGLLTISSLELADLTIKPLGDIAIVTVQADIQGTYAGQPANIVLRFTRIWAKQGDEFQVAAAHASALA</sequence>
<dbReference type="InterPro" id="IPR027843">
    <property type="entry name" value="DUF4440"/>
</dbReference>
<name>A0ABP3HJJ8_9ALTE</name>
<keyword evidence="3" id="KW-1185">Reference proteome</keyword>
<dbReference type="Pfam" id="PF14534">
    <property type="entry name" value="DUF4440"/>
    <property type="match status" value="1"/>
</dbReference>
<dbReference type="InterPro" id="IPR032710">
    <property type="entry name" value="NTF2-like_dom_sf"/>
</dbReference>
<feature type="domain" description="DUF4440" evidence="1">
    <location>
        <begin position="7"/>
        <end position="112"/>
    </location>
</feature>
<gene>
    <name evidence="2" type="ORF">GCM10009092_40160</name>
</gene>
<protein>
    <submittedName>
        <fullName evidence="2">Nuclear transport factor 2 family protein</fullName>
    </submittedName>
</protein>
<dbReference type="Proteomes" id="UP001501757">
    <property type="component" value="Unassembled WGS sequence"/>
</dbReference>
<dbReference type="RefSeq" id="WP_343847254.1">
    <property type="nucleotide sequence ID" value="NZ_BAAAEI010000025.1"/>
</dbReference>
<proteinExistence type="predicted"/>
<organism evidence="2 3">
    <name type="scientific">Bowmanella denitrificans</name>
    <dbReference type="NCBI Taxonomy" id="366582"/>
    <lineage>
        <taxon>Bacteria</taxon>
        <taxon>Pseudomonadati</taxon>
        <taxon>Pseudomonadota</taxon>
        <taxon>Gammaproteobacteria</taxon>
        <taxon>Alteromonadales</taxon>
        <taxon>Alteromonadaceae</taxon>
        <taxon>Bowmanella</taxon>
    </lineage>
</organism>
<dbReference type="EMBL" id="BAAAEI010000025">
    <property type="protein sequence ID" value="GAA0371777.1"/>
    <property type="molecule type" value="Genomic_DNA"/>
</dbReference>